<dbReference type="Gene3D" id="3.30.429.10">
    <property type="entry name" value="Macrophage Migration Inhibitory Factor"/>
    <property type="match status" value="1"/>
</dbReference>
<feature type="domain" description="Tautomerase cis-CaaD-like" evidence="1">
    <location>
        <begin position="1"/>
        <end position="132"/>
    </location>
</feature>
<gene>
    <name evidence="2" type="ORF">EV188_104665</name>
</gene>
<protein>
    <submittedName>
        <fullName evidence="2">Phenylpyruvate tautomerase PptA (4-oxalocrotonate tautomerase family)</fullName>
    </submittedName>
</protein>
<evidence type="ECO:0000313" key="3">
    <source>
        <dbReference type="Proteomes" id="UP000295705"/>
    </source>
</evidence>
<dbReference type="Pfam" id="PF14832">
    <property type="entry name" value="Tautomerase_3"/>
    <property type="match status" value="1"/>
</dbReference>
<dbReference type="SUPFAM" id="SSF55331">
    <property type="entry name" value="Tautomerase/MIF"/>
    <property type="match status" value="1"/>
</dbReference>
<keyword evidence="2" id="KW-0670">Pyruvate</keyword>
<evidence type="ECO:0000313" key="2">
    <source>
        <dbReference type="EMBL" id="TDQ58916.1"/>
    </source>
</evidence>
<keyword evidence="3" id="KW-1185">Reference proteome</keyword>
<proteinExistence type="predicted"/>
<accession>A0A4R6VAK9</accession>
<comment type="caution">
    <text evidence="2">The sequence shown here is derived from an EMBL/GenBank/DDBJ whole genome shotgun (WGS) entry which is preliminary data.</text>
</comment>
<dbReference type="InterPro" id="IPR028116">
    <property type="entry name" value="Cis-CaaD-like"/>
</dbReference>
<sequence>MPVYQVVTSGIELTEEQREALATRFTRTHHETTGAPDPFVRVVFQPMPLGLMYTAGRVEPSFILNAACRAGRSEQTRHELMDKLYEVIQEVVDLPADQVVLIVSDTPSGWLMEAGMVLPEPVHDAEVQWMRKINEQFPGKYAQYV</sequence>
<organism evidence="2 3">
    <name type="scientific">Actinomycetospora succinea</name>
    <dbReference type="NCBI Taxonomy" id="663603"/>
    <lineage>
        <taxon>Bacteria</taxon>
        <taxon>Bacillati</taxon>
        <taxon>Actinomycetota</taxon>
        <taxon>Actinomycetes</taxon>
        <taxon>Pseudonocardiales</taxon>
        <taxon>Pseudonocardiaceae</taxon>
        <taxon>Actinomycetospora</taxon>
    </lineage>
</organism>
<dbReference type="RefSeq" id="WP_133827693.1">
    <property type="nucleotide sequence ID" value="NZ_BAABHR010000033.1"/>
</dbReference>
<evidence type="ECO:0000259" key="1">
    <source>
        <dbReference type="Pfam" id="PF14832"/>
    </source>
</evidence>
<dbReference type="Proteomes" id="UP000295705">
    <property type="component" value="Unassembled WGS sequence"/>
</dbReference>
<dbReference type="AlphaFoldDB" id="A0A4R6VAK9"/>
<reference evidence="2 3" key="1">
    <citation type="submission" date="2019-03" db="EMBL/GenBank/DDBJ databases">
        <title>Genomic Encyclopedia of Type Strains, Phase IV (KMG-IV): sequencing the most valuable type-strain genomes for metagenomic binning, comparative biology and taxonomic classification.</title>
        <authorList>
            <person name="Goeker M."/>
        </authorList>
    </citation>
    <scope>NUCLEOTIDE SEQUENCE [LARGE SCALE GENOMIC DNA]</scope>
    <source>
        <strain evidence="2 3">DSM 45775</strain>
    </source>
</reference>
<dbReference type="InterPro" id="IPR014347">
    <property type="entry name" value="Tautomerase/MIF_sf"/>
</dbReference>
<name>A0A4R6VAK9_9PSEU</name>
<dbReference type="EMBL" id="SNYO01000004">
    <property type="protein sequence ID" value="TDQ58916.1"/>
    <property type="molecule type" value="Genomic_DNA"/>
</dbReference>
<dbReference type="OrthoDB" id="118855at2"/>